<dbReference type="Proteomes" id="UP001144204">
    <property type="component" value="Unassembled WGS sequence"/>
</dbReference>
<comment type="similarity">
    <text evidence="9">Belongs to the bacterial CoaD family.</text>
</comment>
<keyword evidence="7 9" id="KW-0173">Coenzyme A biosynthesis</keyword>
<feature type="binding site" evidence="9">
    <location>
        <position position="98"/>
    </location>
    <ligand>
        <name>ATP</name>
        <dbReference type="ChEBI" id="CHEBI:30616"/>
    </ligand>
</feature>
<evidence type="ECO:0000256" key="2">
    <source>
        <dbReference type="ARBA" id="ARBA00022679"/>
    </source>
</evidence>
<keyword evidence="1 9" id="KW-0963">Cytoplasm</keyword>
<dbReference type="CDD" id="cd02163">
    <property type="entry name" value="PPAT"/>
    <property type="match status" value="1"/>
</dbReference>
<dbReference type="PRINTS" id="PR01020">
    <property type="entry name" value="LPSBIOSNTHSS"/>
</dbReference>
<evidence type="ECO:0000256" key="5">
    <source>
        <dbReference type="ARBA" id="ARBA00022840"/>
    </source>
</evidence>
<keyword evidence="5 9" id="KW-0067">ATP-binding</keyword>
<dbReference type="NCBIfam" id="TIGR01510">
    <property type="entry name" value="coaD_prev_kdtB"/>
    <property type="match status" value="1"/>
</dbReference>
<dbReference type="GO" id="GO:0005524">
    <property type="term" value="F:ATP binding"/>
    <property type="evidence" value="ECO:0007669"/>
    <property type="project" value="UniProtKB-KW"/>
</dbReference>
<dbReference type="EC" id="2.7.7.3" evidence="9"/>
<dbReference type="GO" id="GO:0005737">
    <property type="term" value="C:cytoplasm"/>
    <property type="evidence" value="ECO:0007669"/>
    <property type="project" value="UniProtKB-SubCell"/>
</dbReference>
<gene>
    <name evidence="9 11" type="primary">coaD</name>
    <name evidence="11" type="ORF">WR164_09720</name>
</gene>
<evidence type="ECO:0000259" key="10">
    <source>
        <dbReference type="Pfam" id="PF01467"/>
    </source>
</evidence>
<comment type="subcellular location">
    <subcellularLocation>
        <location evidence="9">Cytoplasm</location>
    </subcellularLocation>
</comment>
<reference evidence="11" key="2">
    <citation type="journal article" date="2023" name="PLoS ONE">
        <title>Philodulcilactobacillus myokoensis gen. nov., sp. nov., a fructophilic, acidophilic, and agar-phobic lactic acid bacterium isolated from fermented vegetable extracts.</title>
        <authorList>
            <person name="Kouya T."/>
            <person name="Ishiyama Y."/>
            <person name="Ohashi S."/>
            <person name="Kumakubo R."/>
            <person name="Yamazaki T."/>
            <person name="Otaki T."/>
        </authorList>
    </citation>
    <scope>NUCLEOTIDE SEQUENCE</scope>
    <source>
        <strain evidence="11">WR16-4</strain>
    </source>
</reference>
<dbReference type="SUPFAM" id="SSF52374">
    <property type="entry name" value="Nucleotidylyl transferase"/>
    <property type="match status" value="1"/>
</dbReference>
<evidence type="ECO:0000256" key="6">
    <source>
        <dbReference type="ARBA" id="ARBA00022842"/>
    </source>
</evidence>
<dbReference type="RefSeq" id="WP_286136454.1">
    <property type="nucleotide sequence ID" value="NZ_BRPL01000002.1"/>
</dbReference>
<dbReference type="PANTHER" id="PTHR21342:SF1">
    <property type="entry name" value="PHOSPHOPANTETHEINE ADENYLYLTRANSFERASE"/>
    <property type="match status" value="1"/>
</dbReference>
<keyword evidence="6 9" id="KW-0460">Magnesium</keyword>
<dbReference type="InterPro" id="IPR001980">
    <property type="entry name" value="PPAT"/>
</dbReference>
<evidence type="ECO:0000256" key="1">
    <source>
        <dbReference type="ARBA" id="ARBA00022490"/>
    </source>
</evidence>
<dbReference type="InterPro" id="IPR014729">
    <property type="entry name" value="Rossmann-like_a/b/a_fold"/>
</dbReference>
<dbReference type="HAMAP" id="MF_00151">
    <property type="entry name" value="PPAT_bact"/>
    <property type="match status" value="1"/>
</dbReference>
<feature type="domain" description="Cytidyltransferase-like" evidence="10">
    <location>
        <begin position="5"/>
        <end position="133"/>
    </location>
</feature>
<accession>A0A9W6B233</accession>
<comment type="subunit">
    <text evidence="9">Homohexamer.</text>
</comment>
<feature type="binding site" evidence="9">
    <location>
        <begin position="88"/>
        <end position="90"/>
    </location>
    <ligand>
        <name>ATP</name>
        <dbReference type="ChEBI" id="CHEBI:30616"/>
    </ligand>
</feature>
<feature type="binding site" evidence="9">
    <location>
        <begin position="9"/>
        <end position="10"/>
    </location>
    <ligand>
        <name>ATP</name>
        <dbReference type="ChEBI" id="CHEBI:30616"/>
    </ligand>
</feature>
<dbReference type="GO" id="GO:0015937">
    <property type="term" value="P:coenzyme A biosynthetic process"/>
    <property type="evidence" value="ECO:0007669"/>
    <property type="project" value="UniProtKB-UniRule"/>
</dbReference>
<dbReference type="EMBL" id="BRPL01000002">
    <property type="protein sequence ID" value="GLB46993.1"/>
    <property type="molecule type" value="Genomic_DNA"/>
</dbReference>
<evidence type="ECO:0000313" key="12">
    <source>
        <dbReference type="Proteomes" id="UP001144204"/>
    </source>
</evidence>
<comment type="caution">
    <text evidence="11">The sequence shown here is derived from an EMBL/GenBank/DDBJ whole genome shotgun (WGS) entry which is preliminary data.</text>
</comment>
<evidence type="ECO:0000256" key="7">
    <source>
        <dbReference type="ARBA" id="ARBA00022993"/>
    </source>
</evidence>
<sequence length="162" mass="18735">MKTAIFPGSFDPITNGHLDLIKRASKIFDQLIVVVGENTHKSGMFTANERKQLIQDNIKNLSNVKVTVENELTVDFLHRIHANIIVRGLRNNNDFQYEKDIAQMNSALDHKIETIFMLARPQFEFISSSLLKEIVFFNGDVHKYLPQNVISKMKQKYKRSNE</sequence>
<keyword evidence="2 9" id="KW-0808">Transferase</keyword>
<feature type="binding site" evidence="9">
    <location>
        <position position="87"/>
    </location>
    <ligand>
        <name>substrate</name>
    </ligand>
</feature>
<evidence type="ECO:0000256" key="9">
    <source>
        <dbReference type="HAMAP-Rule" id="MF_00151"/>
    </source>
</evidence>
<dbReference type="NCBIfam" id="TIGR00125">
    <property type="entry name" value="cyt_tran_rel"/>
    <property type="match status" value="1"/>
</dbReference>
<evidence type="ECO:0000256" key="3">
    <source>
        <dbReference type="ARBA" id="ARBA00022695"/>
    </source>
</evidence>
<comment type="cofactor">
    <cofactor evidence="9">
        <name>Mg(2+)</name>
        <dbReference type="ChEBI" id="CHEBI:18420"/>
    </cofactor>
</comment>
<feature type="binding site" evidence="9">
    <location>
        <position position="73"/>
    </location>
    <ligand>
        <name>substrate</name>
    </ligand>
</feature>
<dbReference type="Pfam" id="PF01467">
    <property type="entry name" value="CTP_transf_like"/>
    <property type="match status" value="1"/>
</dbReference>
<feature type="binding site" evidence="9">
    <location>
        <position position="41"/>
    </location>
    <ligand>
        <name>substrate</name>
    </ligand>
</feature>
<keyword evidence="3 9" id="KW-0548">Nucleotidyltransferase</keyword>
<protein>
    <recommendedName>
        <fullName evidence="9">Phosphopantetheine adenylyltransferase</fullName>
        <ecNumber evidence="9">2.7.7.3</ecNumber>
    </recommendedName>
    <alternativeName>
        <fullName evidence="9">Dephospho-CoA pyrophosphorylase</fullName>
    </alternativeName>
    <alternativeName>
        <fullName evidence="9">Pantetheine-phosphate adenylyltransferase</fullName>
        <shortName evidence="9">PPAT</shortName>
    </alternativeName>
</protein>
<feature type="binding site" evidence="9">
    <location>
        <position position="9"/>
    </location>
    <ligand>
        <name>substrate</name>
    </ligand>
</feature>
<dbReference type="PANTHER" id="PTHR21342">
    <property type="entry name" value="PHOSPHOPANTETHEINE ADENYLYLTRANSFERASE"/>
    <property type="match status" value="1"/>
</dbReference>
<dbReference type="GO" id="GO:0004595">
    <property type="term" value="F:pantetheine-phosphate adenylyltransferase activity"/>
    <property type="evidence" value="ECO:0007669"/>
    <property type="project" value="UniProtKB-UniRule"/>
</dbReference>
<evidence type="ECO:0000256" key="8">
    <source>
        <dbReference type="ARBA" id="ARBA00029346"/>
    </source>
</evidence>
<proteinExistence type="inferred from homology"/>
<dbReference type="InterPro" id="IPR004821">
    <property type="entry name" value="Cyt_trans-like"/>
</dbReference>
<dbReference type="AlphaFoldDB" id="A0A9W6B233"/>
<keyword evidence="4 9" id="KW-0547">Nucleotide-binding</keyword>
<evidence type="ECO:0000256" key="4">
    <source>
        <dbReference type="ARBA" id="ARBA00022741"/>
    </source>
</evidence>
<feature type="site" description="Transition state stabilizer" evidence="9">
    <location>
        <position position="17"/>
    </location>
</feature>
<keyword evidence="12" id="KW-1185">Reference proteome</keyword>
<dbReference type="Gene3D" id="3.40.50.620">
    <property type="entry name" value="HUPs"/>
    <property type="match status" value="1"/>
</dbReference>
<comment type="pathway">
    <text evidence="9">Cofactor biosynthesis; coenzyme A biosynthesis; CoA from (R)-pantothenate: step 4/5.</text>
</comment>
<name>A0A9W6B233_9LACO</name>
<reference evidence="11" key="1">
    <citation type="submission" date="2022-07" db="EMBL/GenBank/DDBJ databases">
        <authorList>
            <person name="Kouya T."/>
            <person name="Ishiyama Y."/>
        </authorList>
    </citation>
    <scope>NUCLEOTIDE SEQUENCE</scope>
    <source>
        <strain evidence="11">WR16-4</strain>
    </source>
</reference>
<comment type="catalytic activity">
    <reaction evidence="8 9">
        <text>(R)-4'-phosphopantetheine + ATP + H(+) = 3'-dephospho-CoA + diphosphate</text>
        <dbReference type="Rhea" id="RHEA:19801"/>
        <dbReference type="ChEBI" id="CHEBI:15378"/>
        <dbReference type="ChEBI" id="CHEBI:30616"/>
        <dbReference type="ChEBI" id="CHEBI:33019"/>
        <dbReference type="ChEBI" id="CHEBI:57328"/>
        <dbReference type="ChEBI" id="CHEBI:61723"/>
        <dbReference type="EC" id="2.7.7.3"/>
    </reaction>
</comment>
<feature type="binding site" evidence="9">
    <location>
        <begin position="123"/>
        <end position="129"/>
    </location>
    <ligand>
        <name>ATP</name>
        <dbReference type="ChEBI" id="CHEBI:30616"/>
    </ligand>
</feature>
<comment type="function">
    <text evidence="9">Reversibly transfers an adenylyl group from ATP to 4'-phosphopantetheine, yielding dephospho-CoA (dPCoA) and pyrophosphate.</text>
</comment>
<evidence type="ECO:0000313" key="11">
    <source>
        <dbReference type="EMBL" id="GLB46993.1"/>
    </source>
</evidence>
<organism evidence="11 12">
    <name type="scientific">Philodulcilactobacillus myokoensis</name>
    <dbReference type="NCBI Taxonomy" id="2929573"/>
    <lineage>
        <taxon>Bacteria</taxon>
        <taxon>Bacillati</taxon>
        <taxon>Bacillota</taxon>
        <taxon>Bacilli</taxon>
        <taxon>Lactobacillales</taxon>
        <taxon>Lactobacillaceae</taxon>
        <taxon>Philodulcilactobacillus</taxon>
    </lineage>
</organism>
<feature type="binding site" evidence="9">
    <location>
        <position position="17"/>
    </location>
    <ligand>
        <name>ATP</name>
        <dbReference type="ChEBI" id="CHEBI:30616"/>
    </ligand>
</feature>